<dbReference type="InterPro" id="IPR010982">
    <property type="entry name" value="Lambda_DNA-bd_dom_sf"/>
</dbReference>
<evidence type="ECO:0000256" key="5">
    <source>
        <dbReference type="SAM" id="MobiDB-lite"/>
    </source>
</evidence>
<evidence type="ECO:0000256" key="3">
    <source>
        <dbReference type="ARBA" id="ARBA00023125"/>
    </source>
</evidence>
<reference evidence="7 8" key="1">
    <citation type="submission" date="2016-01" db="EMBL/GenBank/DDBJ databases">
        <title>High potential of lignocellulose degradation of a new Verrucomicrobia species.</title>
        <authorList>
            <person name="Wang Y."/>
            <person name="Shi Y."/>
            <person name="Qiu Z."/>
            <person name="Liu S."/>
            <person name="Yang H."/>
        </authorList>
    </citation>
    <scope>NUCLEOTIDE SEQUENCE [LARGE SCALE GENOMIC DNA]</scope>
    <source>
        <strain evidence="7 8">TSB47</strain>
    </source>
</reference>
<dbReference type="InterPro" id="IPR000843">
    <property type="entry name" value="HTH_LacI"/>
</dbReference>
<keyword evidence="2" id="KW-0805">Transcription regulation</keyword>
<feature type="domain" description="HTH lacI-type" evidence="6">
    <location>
        <begin position="7"/>
        <end position="61"/>
    </location>
</feature>
<dbReference type="Pfam" id="PF00356">
    <property type="entry name" value="LacI"/>
    <property type="match status" value="1"/>
</dbReference>
<accession>A0A178IL44</accession>
<dbReference type="RefSeq" id="WP_068770367.1">
    <property type="nucleotide sequence ID" value="NZ_CP109796.1"/>
</dbReference>
<keyword evidence="8" id="KW-1185">Reference proteome</keyword>
<organism evidence="7 8">
    <name type="scientific">Termitidicoccus mucosus</name>
    <dbReference type="NCBI Taxonomy" id="1184151"/>
    <lineage>
        <taxon>Bacteria</taxon>
        <taxon>Pseudomonadati</taxon>
        <taxon>Verrucomicrobiota</taxon>
        <taxon>Opitutia</taxon>
        <taxon>Opitutales</taxon>
        <taxon>Opitutaceae</taxon>
        <taxon>Termitidicoccus</taxon>
    </lineage>
</organism>
<dbReference type="PANTHER" id="PTHR30146:SF148">
    <property type="entry name" value="HTH-TYPE TRANSCRIPTIONAL REPRESSOR PURR-RELATED"/>
    <property type="match status" value="1"/>
</dbReference>
<dbReference type="GO" id="GO:0003700">
    <property type="term" value="F:DNA-binding transcription factor activity"/>
    <property type="evidence" value="ECO:0007669"/>
    <property type="project" value="TreeGrafter"/>
</dbReference>
<dbReference type="PANTHER" id="PTHR30146">
    <property type="entry name" value="LACI-RELATED TRANSCRIPTIONAL REPRESSOR"/>
    <property type="match status" value="1"/>
</dbReference>
<evidence type="ECO:0000256" key="4">
    <source>
        <dbReference type="ARBA" id="ARBA00023163"/>
    </source>
</evidence>
<dbReference type="Pfam" id="PF13377">
    <property type="entry name" value="Peripla_BP_3"/>
    <property type="match status" value="1"/>
</dbReference>
<keyword evidence="4" id="KW-0804">Transcription</keyword>
<dbReference type="SUPFAM" id="SSF47413">
    <property type="entry name" value="lambda repressor-like DNA-binding domains"/>
    <property type="match status" value="1"/>
</dbReference>
<dbReference type="SUPFAM" id="SSF53822">
    <property type="entry name" value="Periplasmic binding protein-like I"/>
    <property type="match status" value="1"/>
</dbReference>
<dbReference type="OrthoDB" id="189824at2"/>
<dbReference type="Gene3D" id="3.40.50.2300">
    <property type="match status" value="2"/>
</dbReference>
<keyword evidence="3" id="KW-0238">DNA-binding</keyword>
<dbReference type="CDD" id="cd01392">
    <property type="entry name" value="HTH_LacI"/>
    <property type="match status" value="1"/>
</dbReference>
<gene>
    <name evidence="7" type="ORF">AW736_11380</name>
</gene>
<dbReference type="Proteomes" id="UP000078486">
    <property type="component" value="Unassembled WGS sequence"/>
</dbReference>
<evidence type="ECO:0000313" key="7">
    <source>
        <dbReference type="EMBL" id="OAM89909.1"/>
    </source>
</evidence>
<evidence type="ECO:0000313" key="8">
    <source>
        <dbReference type="Proteomes" id="UP000078486"/>
    </source>
</evidence>
<dbReference type="GO" id="GO:0000976">
    <property type="term" value="F:transcription cis-regulatory region binding"/>
    <property type="evidence" value="ECO:0007669"/>
    <property type="project" value="TreeGrafter"/>
</dbReference>
<dbReference type="SMART" id="SM00354">
    <property type="entry name" value="HTH_LACI"/>
    <property type="match status" value="1"/>
</dbReference>
<evidence type="ECO:0000256" key="1">
    <source>
        <dbReference type="ARBA" id="ARBA00022491"/>
    </source>
</evidence>
<evidence type="ECO:0000256" key="2">
    <source>
        <dbReference type="ARBA" id="ARBA00023015"/>
    </source>
</evidence>
<dbReference type="EMBL" id="LRRQ01000076">
    <property type="protein sequence ID" value="OAM89909.1"/>
    <property type="molecule type" value="Genomic_DNA"/>
</dbReference>
<dbReference type="STRING" id="1184151.AW736_11380"/>
<dbReference type="InterPro" id="IPR028082">
    <property type="entry name" value="Peripla_BP_I"/>
</dbReference>
<feature type="region of interest" description="Disordered" evidence="5">
    <location>
        <begin position="346"/>
        <end position="365"/>
    </location>
</feature>
<dbReference type="PROSITE" id="PS50932">
    <property type="entry name" value="HTH_LACI_2"/>
    <property type="match status" value="1"/>
</dbReference>
<evidence type="ECO:0000259" key="6">
    <source>
        <dbReference type="PROSITE" id="PS50932"/>
    </source>
</evidence>
<comment type="caution">
    <text evidence="7">The sequence shown here is derived from an EMBL/GenBank/DDBJ whole genome shotgun (WGS) entry which is preliminary data.</text>
</comment>
<proteinExistence type="predicted"/>
<keyword evidence="1" id="KW-0678">Repressor</keyword>
<protein>
    <submittedName>
        <fullName evidence="7">LacI family transcriptional regulator</fullName>
    </submittedName>
</protein>
<sequence length="365" mass="40612">MSVTRRLSQRDLARIAKVSHTTVSLALRDDPTISKEVRDRIRAIAVQNNYRPDPALAALNAYRLGKRVVPFQGNIAWITNFEHKEDWRRMIQAEGYFEGARKRAQELGYNLEEFWVGNPKLSARRASQILISRGVRGIVVAPLPAAGEIALEWDQFSSVAMGYSLTKPKLHMVMNHQSRNMRILVARLAEMGYRRIGLAMPGHVDSRVDHSYLAGFWIGRHLQPADAKKIPELLAENFDEKTLGIWYDANKPDVIITSATSVYKVIDWLHEKRLHVPRDVGVAVAATPFGDSVISGVSENVHMIGAMAVDAVVAMIHRNETGVPAQPTRTLAEGVWSPGNTISVRKPASEKQMGGGMRRKLQSGG</sequence>
<dbReference type="AlphaFoldDB" id="A0A178IL44"/>
<dbReference type="InterPro" id="IPR046335">
    <property type="entry name" value="LacI/GalR-like_sensor"/>
</dbReference>
<name>A0A178IL44_9BACT</name>
<dbReference type="Gene3D" id="1.10.260.40">
    <property type="entry name" value="lambda repressor-like DNA-binding domains"/>
    <property type="match status" value="1"/>
</dbReference>